<accession>A0ACC6KRC8</accession>
<dbReference type="EMBL" id="JAVDTF010000001">
    <property type="protein sequence ID" value="MDR6781903.1"/>
    <property type="molecule type" value="Genomic_DNA"/>
</dbReference>
<sequence length="679" mass="75185">MLLITCKKDSEPVPVDPAATVPDLRLEQALTSKDNGLTLNLKVNRVPDSLIEYGFLIGKDSTFRTKVVLAKSFRQGPALTVGELTVTVGYGLANDSLYYVTPYSVKSNFSRRYYNVKSFVWKGDRPIRIDSLYPLKGILGDTLTLRGRQFAESFVSVKFGERTAAVVTRTDSLMTVIVPADLKEMNPVVTLHNNGRIDTISQDFVLNAPKISHFTAVGTFRDTVTINGENFSRFSEGNVVRFGNALAKVASFSKTKLRVVVPDDIELSRTTLTVAAQLQVASGEEPFVIRKPELTVVPGTGMSYQEIILKGKYFHPQVSRNGVTFENNAATILGGNSSELRMRIPFAPYPKRTARVVLKLLDYEVSYPQDLALSEKWILVGYGKPFRGYTNSSVFMLNNVPYVMAHSLDFLDNKLYLWKFDANALSWQRFDIPFNNEVSAPCVATAGGRAYVYTGGVVNSLWQYEPSENRWTKKADYPATVRLRGTMFAIGDNVYLGMGFNNGLGSFIIPDNSFYKYNTINNTWTKETDYPTEFGNGERKGPSSFVIGDKAYIACGATNTGMKQFYSYHPATRSWTKLADFPHPRLETTAFTYGGYGFVATGLSMIGGEQDCFRYDVAADRWESLPDRIGPQPVGAPTQIERGYSFVVGGRAFVGGGNSSTGINTLFMIDLPVLLGQGN</sequence>
<evidence type="ECO:0000313" key="2">
    <source>
        <dbReference type="Proteomes" id="UP001246858"/>
    </source>
</evidence>
<name>A0ACC6KRC8_9SPHI</name>
<proteinExistence type="predicted"/>
<organism evidence="1 2">
    <name type="scientific">Pedobacter africanus</name>
    <dbReference type="NCBI Taxonomy" id="151894"/>
    <lineage>
        <taxon>Bacteria</taxon>
        <taxon>Pseudomonadati</taxon>
        <taxon>Bacteroidota</taxon>
        <taxon>Sphingobacteriia</taxon>
        <taxon>Sphingobacteriales</taxon>
        <taxon>Sphingobacteriaceae</taxon>
        <taxon>Pedobacter</taxon>
    </lineage>
</organism>
<evidence type="ECO:0000313" key="1">
    <source>
        <dbReference type="EMBL" id="MDR6781903.1"/>
    </source>
</evidence>
<dbReference type="Proteomes" id="UP001246858">
    <property type="component" value="Unassembled WGS sequence"/>
</dbReference>
<reference evidence="1" key="1">
    <citation type="submission" date="2023-07" db="EMBL/GenBank/DDBJ databases">
        <title>Sorghum-associated microbial communities from plants grown in Nebraska, USA.</title>
        <authorList>
            <person name="Schachtman D."/>
        </authorList>
    </citation>
    <scope>NUCLEOTIDE SEQUENCE</scope>
    <source>
        <strain evidence="1">2697</strain>
    </source>
</reference>
<gene>
    <name evidence="1" type="ORF">J2X78_000455</name>
</gene>
<protein>
    <submittedName>
        <fullName evidence="1">Uncharacterized protein</fullName>
    </submittedName>
</protein>
<keyword evidence="2" id="KW-1185">Reference proteome</keyword>
<comment type="caution">
    <text evidence="1">The sequence shown here is derived from an EMBL/GenBank/DDBJ whole genome shotgun (WGS) entry which is preliminary data.</text>
</comment>